<dbReference type="EMBL" id="OZ034819">
    <property type="protein sequence ID" value="CAL1394609.1"/>
    <property type="molecule type" value="Genomic_DNA"/>
</dbReference>
<name>A0AAV2F8Q3_9ROSI</name>
<keyword evidence="2" id="KW-1185">Reference proteome</keyword>
<protein>
    <recommendedName>
        <fullName evidence="3">DUF4283 domain-containing protein</fullName>
    </recommendedName>
</protein>
<dbReference type="AlphaFoldDB" id="A0AAV2F8Q3"/>
<accession>A0AAV2F8Q3</accession>
<evidence type="ECO:0000313" key="2">
    <source>
        <dbReference type="Proteomes" id="UP001497516"/>
    </source>
</evidence>
<evidence type="ECO:0000313" key="1">
    <source>
        <dbReference type="EMBL" id="CAL1394609.1"/>
    </source>
</evidence>
<dbReference type="Proteomes" id="UP001497516">
    <property type="component" value="Chromosome 6"/>
</dbReference>
<evidence type="ECO:0008006" key="3">
    <source>
        <dbReference type="Google" id="ProtNLM"/>
    </source>
</evidence>
<gene>
    <name evidence="1" type="ORF">LTRI10_LOCUS35101</name>
</gene>
<sequence length="126" mass="14815">MDWVLQRTPWPVKERVLQLQPWEPISRSVVESFSFAPFWVQMWGVPSYCQTTAFRLRIAQGKLREPMETGLFEIKGMPGYFIKVRLMINVNEPLRSQVYASNPVAGKFWVTLVYEHFRYSATILVD</sequence>
<reference evidence="1 2" key="1">
    <citation type="submission" date="2024-04" db="EMBL/GenBank/DDBJ databases">
        <authorList>
            <person name="Fracassetti M."/>
        </authorList>
    </citation>
    <scope>NUCLEOTIDE SEQUENCE [LARGE SCALE GENOMIC DNA]</scope>
</reference>
<proteinExistence type="predicted"/>
<organism evidence="1 2">
    <name type="scientific">Linum trigynum</name>
    <dbReference type="NCBI Taxonomy" id="586398"/>
    <lineage>
        <taxon>Eukaryota</taxon>
        <taxon>Viridiplantae</taxon>
        <taxon>Streptophyta</taxon>
        <taxon>Embryophyta</taxon>
        <taxon>Tracheophyta</taxon>
        <taxon>Spermatophyta</taxon>
        <taxon>Magnoliopsida</taxon>
        <taxon>eudicotyledons</taxon>
        <taxon>Gunneridae</taxon>
        <taxon>Pentapetalae</taxon>
        <taxon>rosids</taxon>
        <taxon>fabids</taxon>
        <taxon>Malpighiales</taxon>
        <taxon>Linaceae</taxon>
        <taxon>Linum</taxon>
    </lineage>
</organism>